<dbReference type="PANTHER" id="PTHR43774:SF1">
    <property type="entry name" value="PEPTIDE METHIONINE SULFOXIDE REDUCTASE MSRA 2"/>
    <property type="match status" value="1"/>
</dbReference>
<comment type="catalytic activity">
    <reaction evidence="3 5">
        <text>L-methionyl-[protein] + [thioredoxin]-disulfide + H2O = L-methionyl-(S)-S-oxide-[protein] + [thioredoxin]-dithiol</text>
        <dbReference type="Rhea" id="RHEA:14217"/>
        <dbReference type="Rhea" id="RHEA-COMP:10698"/>
        <dbReference type="Rhea" id="RHEA-COMP:10700"/>
        <dbReference type="Rhea" id="RHEA-COMP:12313"/>
        <dbReference type="Rhea" id="RHEA-COMP:12315"/>
        <dbReference type="ChEBI" id="CHEBI:15377"/>
        <dbReference type="ChEBI" id="CHEBI:16044"/>
        <dbReference type="ChEBI" id="CHEBI:29950"/>
        <dbReference type="ChEBI" id="CHEBI:44120"/>
        <dbReference type="ChEBI" id="CHEBI:50058"/>
        <dbReference type="EC" id="1.8.4.11"/>
    </reaction>
</comment>
<keyword evidence="2 5" id="KW-0560">Oxidoreductase</keyword>
<dbReference type="PANTHER" id="PTHR43774">
    <property type="entry name" value="PEPTIDE METHIONINE SULFOXIDE REDUCTASE"/>
    <property type="match status" value="1"/>
</dbReference>
<accession>A0ABM6RTN5</accession>
<reference evidence="7 8" key="1">
    <citation type="journal article" date="2019" name="Sci. Rep.">
        <title>Sulfobacillus thermotolerans: new insights into resistance and metabolic capacities of acidophilic chemolithotrophs.</title>
        <authorList>
            <person name="Panyushkina A.E."/>
            <person name="Babenko V.V."/>
            <person name="Nikitina A.S."/>
            <person name="Selezneva O.V."/>
            <person name="Tsaplina I.A."/>
            <person name="Letarova M.A."/>
            <person name="Kostryukova E.S."/>
            <person name="Letarov A.V."/>
        </authorList>
    </citation>
    <scope>NUCLEOTIDE SEQUENCE [LARGE SCALE GENOMIC DNA]</scope>
    <source>
        <strain evidence="7 8">Kr1</strain>
    </source>
</reference>
<evidence type="ECO:0000313" key="8">
    <source>
        <dbReference type="Proteomes" id="UP000325292"/>
    </source>
</evidence>
<dbReference type="Pfam" id="PF01625">
    <property type="entry name" value="PMSR"/>
    <property type="match status" value="1"/>
</dbReference>
<dbReference type="Proteomes" id="UP000325292">
    <property type="component" value="Chromosome"/>
</dbReference>
<comment type="function">
    <text evidence="5">Has an important function as a repair enzyme for proteins that have been inactivated by oxidation. Catalyzes the reversible oxidation-reduction of methionine sulfoxide in proteins to methionine.</text>
</comment>
<dbReference type="InterPro" id="IPR036509">
    <property type="entry name" value="Met_Sox_Rdtase_MsrA_sf"/>
</dbReference>
<comment type="similarity">
    <text evidence="1 5">Belongs to the MsrA Met sulfoxide reductase family.</text>
</comment>
<dbReference type="InterPro" id="IPR002569">
    <property type="entry name" value="Met_Sox_Rdtase_MsrA_dom"/>
</dbReference>
<feature type="domain" description="Peptide methionine sulphoxide reductase MsrA" evidence="6">
    <location>
        <begin position="3"/>
        <end position="154"/>
    </location>
</feature>
<protein>
    <recommendedName>
        <fullName evidence="5">Peptide methionine sulfoxide reductase MsrA</fullName>
        <shortName evidence="5">Protein-methionine-S-oxide reductase</shortName>
        <ecNumber evidence="5">1.8.4.11</ecNumber>
    </recommendedName>
    <alternativeName>
        <fullName evidence="5">Peptide-methionine (S)-S-oxide reductase</fullName>
        <shortName evidence="5">Peptide Met(O) reductase</shortName>
    </alternativeName>
</protein>
<keyword evidence="8" id="KW-1185">Reference proteome</keyword>
<evidence type="ECO:0000313" key="7">
    <source>
        <dbReference type="EMBL" id="AUW94637.1"/>
    </source>
</evidence>
<dbReference type="HAMAP" id="MF_01401">
    <property type="entry name" value="MsrA"/>
    <property type="match status" value="1"/>
</dbReference>
<sequence>MEQATFAGGCFWCMVHPFDQWPGVLQVVSGYTGGHSVNPTYEDVCAGHTGHYEAVNITFDPAQITYEQLLDIYWQQIDPTDSGGQFYDRGPSYKPAIFYHSPEQKRLAEQSRDALDASGRFNRPVAVEILPAGPFYPAEDYHQNFYRTHEAHYQQYRRGSGRDIFLAKHWGMPSNH</sequence>
<gene>
    <name evidence="5" type="primary">msrA</name>
    <name evidence="7" type="ORF">BXT84_12360</name>
</gene>
<evidence type="ECO:0000259" key="6">
    <source>
        <dbReference type="Pfam" id="PF01625"/>
    </source>
</evidence>
<evidence type="ECO:0000256" key="2">
    <source>
        <dbReference type="ARBA" id="ARBA00023002"/>
    </source>
</evidence>
<evidence type="ECO:0000256" key="3">
    <source>
        <dbReference type="ARBA" id="ARBA00047806"/>
    </source>
</evidence>
<name>A0ABM6RTN5_9FIRM</name>
<dbReference type="NCBIfam" id="TIGR00401">
    <property type="entry name" value="msrA"/>
    <property type="match status" value="1"/>
</dbReference>
<comment type="catalytic activity">
    <reaction evidence="4 5">
        <text>[thioredoxin]-disulfide + L-methionine + H2O = L-methionine (S)-S-oxide + [thioredoxin]-dithiol</text>
        <dbReference type="Rhea" id="RHEA:19993"/>
        <dbReference type="Rhea" id="RHEA-COMP:10698"/>
        <dbReference type="Rhea" id="RHEA-COMP:10700"/>
        <dbReference type="ChEBI" id="CHEBI:15377"/>
        <dbReference type="ChEBI" id="CHEBI:29950"/>
        <dbReference type="ChEBI" id="CHEBI:50058"/>
        <dbReference type="ChEBI" id="CHEBI:57844"/>
        <dbReference type="ChEBI" id="CHEBI:58772"/>
        <dbReference type="EC" id="1.8.4.11"/>
    </reaction>
</comment>
<dbReference type="EC" id="1.8.4.11" evidence="5"/>
<evidence type="ECO:0000256" key="4">
    <source>
        <dbReference type="ARBA" id="ARBA00048782"/>
    </source>
</evidence>
<dbReference type="SUPFAM" id="SSF55068">
    <property type="entry name" value="Peptide methionine sulfoxide reductase"/>
    <property type="match status" value="1"/>
</dbReference>
<proteinExistence type="inferred from homology"/>
<evidence type="ECO:0000256" key="5">
    <source>
        <dbReference type="HAMAP-Rule" id="MF_01401"/>
    </source>
</evidence>
<dbReference type="Gene3D" id="3.30.1060.10">
    <property type="entry name" value="Peptide methionine sulphoxide reductase MsrA"/>
    <property type="match status" value="1"/>
</dbReference>
<evidence type="ECO:0000256" key="1">
    <source>
        <dbReference type="ARBA" id="ARBA00005591"/>
    </source>
</evidence>
<dbReference type="EMBL" id="CP019454">
    <property type="protein sequence ID" value="AUW94637.1"/>
    <property type="molecule type" value="Genomic_DNA"/>
</dbReference>
<organism evidence="7 8">
    <name type="scientific">Sulfobacillus thermotolerans</name>
    <dbReference type="NCBI Taxonomy" id="338644"/>
    <lineage>
        <taxon>Bacteria</taxon>
        <taxon>Bacillati</taxon>
        <taxon>Bacillota</taxon>
        <taxon>Clostridia</taxon>
        <taxon>Eubacteriales</taxon>
        <taxon>Clostridiales Family XVII. Incertae Sedis</taxon>
        <taxon>Sulfobacillus</taxon>
    </lineage>
</organism>
<feature type="active site" evidence="5">
    <location>
        <position position="10"/>
    </location>
</feature>